<feature type="signal peptide" evidence="1">
    <location>
        <begin position="1"/>
        <end position="27"/>
    </location>
</feature>
<accession>A0A4Z2E6S6</accession>
<sequence length="64" mass="6999">MEVIKSEEHSGSSILLLFLLRLSLVSLLRPPPGMTPLTSVLKLRGELIYCLSITSSDFPSDEAP</sequence>
<gene>
    <name evidence="2" type="ORF">EYF80_065835</name>
</gene>
<organism evidence="2 3">
    <name type="scientific">Liparis tanakae</name>
    <name type="common">Tanaka's snailfish</name>
    <dbReference type="NCBI Taxonomy" id="230148"/>
    <lineage>
        <taxon>Eukaryota</taxon>
        <taxon>Metazoa</taxon>
        <taxon>Chordata</taxon>
        <taxon>Craniata</taxon>
        <taxon>Vertebrata</taxon>
        <taxon>Euteleostomi</taxon>
        <taxon>Actinopterygii</taxon>
        <taxon>Neopterygii</taxon>
        <taxon>Teleostei</taxon>
        <taxon>Neoteleostei</taxon>
        <taxon>Acanthomorphata</taxon>
        <taxon>Eupercaria</taxon>
        <taxon>Perciformes</taxon>
        <taxon>Cottioidei</taxon>
        <taxon>Cottales</taxon>
        <taxon>Liparidae</taxon>
        <taxon>Liparis</taxon>
    </lineage>
</organism>
<dbReference type="AlphaFoldDB" id="A0A4Z2E6S6"/>
<keyword evidence="1" id="KW-0732">Signal</keyword>
<evidence type="ECO:0000256" key="1">
    <source>
        <dbReference type="SAM" id="SignalP"/>
    </source>
</evidence>
<dbReference type="EMBL" id="SRLO01016587">
    <property type="protein sequence ID" value="TNN24042.1"/>
    <property type="molecule type" value="Genomic_DNA"/>
</dbReference>
<feature type="chain" id="PRO_5021328595" evidence="1">
    <location>
        <begin position="28"/>
        <end position="64"/>
    </location>
</feature>
<dbReference type="Proteomes" id="UP000314294">
    <property type="component" value="Unassembled WGS sequence"/>
</dbReference>
<evidence type="ECO:0000313" key="3">
    <source>
        <dbReference type="Proteomes" id="UP000314294"/>
    </source>
</evidence>
<comment type="caution">
    <text evidence="2">The sequence shown here is derived from an EMBL/GenBank/DDBJ whole genome shotgun (WGS) entry which is preliminary data.</text>
</comment>
<protein>
    <submittedName>
        <fullName evidence="2">Uncharacterized protein</fullName>
    </submittedName>
</protein>
<name>A0A4Z2E6S6_9TELE</name>
<evidence type="ECO:0000313" key="2">
    <source>
        <dbReference type="EMBL" id="TNN24042.1"/>
    </source>
</evidence>
<keyword evidence="3" id="KW-1185">Reference proteome</keyword>
<reference evidence="2 3" key="1">
    <citation type="submission" date="2019-03" db="EMBL/GenBank/DDBJ databases">
        <title>First draft genome of Liparis tanakae, snailfish: a comprehensive survey of snailfish specific genes.</title>
        <authorList>
            <person name="Kim W."/>
            <person name="Song I."/>
            <person name="Jeong J.-H."/>
            <person name="Kim D."/>
            <person name="Kim S."/>
            <person name="Ryu S."/>
            <person name="Song J.Y."/>
            <person name="Lee S.K."/>
        </authorList>
    </citation>
    <scope>NUCLEOTIDE SEQUENCE [LARGE SCALE GENOMIC DNA]</scope>
    <source>
        <tissue evidence="2">Muscle</tissue>
    </source>
</reference>
<proteinExistence type="predicted"/>